<dbReference type="AlphaFoldDB" id="A0A6J7KJ97"/>
<dbReference type="SMART" id="SM00646">
    <property type="entry name" value="Ami_3"/>
    <property type="match status" value="1"/>
</dbReference>
<organism evidence="3">
    <name type="scientific">freshwater metagenome</name>
    <dbReference type="NCBI Taxonomy" id="449393"/>
    <lineage>
        <taxon>unclassified sequences</taxon>
        <taxon>metagenomes</taxon>
        <taxon>ecological metagenomes</taxon>
    </lineage>
</organism>
<evidence type="ECO:0000256" key="1">
    <source>
        <dbReference type="ARBA" id="ARBA00022801"/>
    </source>
</evidence>
<dbReference type="Pfam" id="PF01520">
    <property type="entry name" value="Amidase_3"/>
    <property type="match status" value="1"/>
</dbReference>
<gene>
    <name evidence="3" type="ORF">UFOPK3773_01699</name>
</gene>
<dbReference type="GO" id="GO:0030288">
    <property type="term" value="C:outer membrane-bounded periplasmic space"/>
    <property type="evidence" value="ECO:0007669"/>
    <property type="project" value="TreeGrafter"/>
</dbReference>
<protein>
    <submittedName>
        <fullName evidence="3">Unannotated protein</fullName>
    </submittedName>
</protein>
<dbReference type="Gene3D" id="3.40.630.40">
    <property type="entry name" value="Zn-dependent exopeptidases"/>
    <property type="match status" value="1"/>
</dbReference>
<keyword evidence="1" id="KW-0378">Hydrolase</keyword>
<feature type="domain" description="MurNAc-LAA" evidence="2">
    <location>
        <begin position="170"/>
        <end position="293"/>
    </location>
</feature>
<sequence>MFGVVAASATVATLGLAPTSSALAPSQVAAPVVGAVARASAISAPRWYPLWNSDNHRGGSRQWPTSWPRPEQVAPTAVGPLTGRIIVIDPGHNRGNFTHAREINRHYWVGLNKICNTTGTETRSGYLEATYTFDVAHRLARRLAAAGATVVLTRDDNSVDTFGPCIQARGLLGGQVGADITVSIHADGGPSGGRGAFVYTPARLPGYTSQAKADESRRLARRIMVGLAEQGLQGSNYLRPTVSSNHDQGTLNSSSIPAVIVETLNMANHDDAAIATSKSGRARVALGLFEGIRAFFVAPR</sequence>
<dbReference type="PANTHER" id="PTHR30404">
    <property type="entry name" value="N-ACETYLMURAMOYL-L-ALANINE AMIDASE"/>
    <property type="match status" value="1"/>
</dbReference>
<dbReference type="GO" id="GO:0009253">
    <property type="term" value="P:peptidoglycan catabolic process"/>
    <property type="evidence" value="ECO:0007669"/>
    <property type="project" value="InterPro"/>
</dbReference>
<dbReference type="CDD" id="cd02696">
    <property type="entry name" value="MurNAc-LAA"/>
    <property type="match status" value="1"/>
</dbReference>
<evidence type="ECO:0000313" key="3">
    <source>
        <dbReference type="EMBL" id="CAB4956160.1"/>
    </source>
</evidence>
<dbReference type="EMBL" id="CAFBNF010000223">
    <property type="protein sequence ID" value="CAB4956160.1"/>
    <property type="molecule type" value="Genomic_DNA"/>
</dbReference>
<dbReference type="GO" id="GO:0008745">
    <property type="term" value="F:N-acetylmuramoyl-L-alanine amidase activity"/>
    <property type="evidence" value="ECO:0007669"/>
    <property type="project" value="InterPro"/>
</dbReference>
<name>A0A6J7KJ97_9ZZZZ</name>
<dbReference type="SUPFAM" id="SSF53187">
    <property type="entry name" value="Zn-dependent exopeptidases"/>
    <property type="match status" value="1"/>
</dbReference>
<reference evidence="3" key="1">
    <citation type="submission" date="2020-05" db="EMBL/GenBank/DDBJ databases">
        <authorList>
            <person name="Chiriac C."/>
            <person name="Salcher M."/>
            <person name="Ghai R."/>
            <person name="Kavagutti S V."/>
        </authorList>
    </citation>
    <scope>NUCLEOTIDE SEQUENCE</scope>
</reference>
<accession>A0A6J7KJ97</accession>
<dbReference type="PANTHER" id="PTHR30404:SF0">
    <property type="entry name" value="N-ACETYLMURAMOYL-L-ALANINE AMIDASE AMIC"/>
    <property type="match status" value="1"/>
</dbReference>
<dbReference type="InterPro" id="IPR050695">
    <property type="entry name" value="N-acetylmuramoyl_amidase_3"/>
</dbReference>
<dbReference type="InterPro" id="IPR002508">
    <property type="entry name" value="MurNAc-LAA_cat"/>
</dbReference>
<proteinExistence type="predicted"/>
<evidence type="ECO:0000259" key="2">
    <source>
        <dbReference type="SMART" id="SM00646"/>
    </source>
</evidence>